<evidence type="ECO:0000256" key="5">
    <source>
        <dbReference type="ARBA" id="ARBA00023295"/>
    </source>
</evidence>
<dbReference type="PANTHER" id="PTHR36447:SF1">
    <property type="entry name" value="BETA-GALACTOSIDASE GANA"/>
    <property type="match status" value="1"/>
</dbReference>
<dbReference type="SUPFAM" id="SSF51445">
    <property type="entry name" value="(Trans)glycosidases"/>
    <property type="match status" value="1"/>
</dbReference>
<dbReference type="PIRSF" id="PIRSF001084">
    <property type="entry name" value="B-galactosidase"/>
    <property type="match status" value="1"/>
</dbReference>
<evidence type="ECO:0000313" key="12">
    <source>
        <dbReference type="EMBL" id="QLD11287.1"/>
    </source>
</evidence>
<dbReference type="Proteomes" id="UP000509638">
    <property type="component" value="Chromosome"/>
</dbReference>
<accession>A0A7D5F4J0</accession>
<dbReference type="EC" id="3.2.1.23" evidence="3 6"/>
<evidence type="ECO:0000259" key="9">
    <source>
        <dbReference type="Pfam" id="PF02449"/>
    </source>
</evidence>
<sequence length="689" mass="76074">MSRIETLRLDVDGIWFGGDYNPEQWDTATRAEDIELMHRARVDTATVGVFAWSSIEPRPGEYRFAWLDEAMDRLHAAGVRVILATPTASPPPWFSRLHPEALPVTADGVRLLHGSRDTYNPAAPAYRAAAERITRVLAERYGHHPALALWHVHNEYGTVSHGPETDRAFRRWLRERYGDLDTVNSTWNTAFWSQGYGEWDDIHAPQRTQYLPNPSHLLDFRRFSADILLNCFRDQARILREITPSVPLTTNFILPTWNNYDGWAFAAEVDVVSIDHYPSDIGPRGEAQVAFGADLARSYAGGRPWLLMEQATSLTYDYAAGRFVPKEPGRMRRNTHQYLARGSFGSLFFQWRAPRVGAEFFHSAMVPHVGADSRGFREISALGAELAGLAELALAPHAGRVVDARIAIVWSADAWWASETRALPSDDTGFLAAVTAVHEALWRSGHAVDLISPDGDLARYDVVLVPSLIPVSDAQADRFARFARAGGHLVLWYLAGTTDEHLRVRTGSFAAAFAGLAGIRVEEHVPMHAGRTITLDDGSRGEAWSEVLQAVDAEVVAAYTADAHAVLSAGSPAITRRRVDDGVVHYISTRLDDASLRDHLGRILREAGVAPTAAVAGDGLEIVRRRAGTHTYLWILNHTDEERVVPTRGVDLLTAVEVDGEIAVAAGGLCIIREHRTESDIEPAADDGR</sequence>
<evidence type="ECO:0000256" key="3">
    <source>
        <dbReference type="ARBA" id="ARBA00012756"/>
    </source>
</evidence>
<dbReference type="Gene3D" id="3.20.20.80">
    <property type="entry name" value="Glycosidases"/>
    <property type="match status" value="1"/>
</dbReference>
<proteinExistence type="inferred from homology"/>
<dbReference type="InterPro" id="IPR029062">
    <property type="entry name" value="Class_I_gatase-like"/>
</dbReference>
<dbReference type="InterPro" id="IPR013738">
    <property type="entry name" value="Beta_galactosidase_Trimer"/>
</dbReference>
<organism evidence="12 13">
    <name type="scientific">Microbacterium oleivorans</name>
    <dbReference type="NCBI Taxonomy" id="273677"/>
    <lineage>
        <taxon>Bacteria</taxon>
        <taxon>Bacillati</taxon>
        <taxon>Actinomycetota</taxon>
        <taxon>Actinomycetes</taxon>
        <taxon>Micrococcales</taxon>
        <taxon>Microbacteriaceae</taxon>
        <taxon>Microbacterium</taxon>
    </lineage>
</organism>
<dbReference type="SUPFAM" id="SSF52317">
    <property type="entry name" value="Class I glutamine amidotransferase-like"/>
    <property type="match status" value="1"/>
</dbReference>
<evidence type="ECO:0000256" key="8">
    <source>
        <dbReference type="PIRSR" id="PIRSR001084-2"/>
    </source>
</evidence>
<dbReference type="EMBL" id="CP058316">
    <property type="protein sequence ID" value="QLD11287.1"/>
    <property type="molecule type" value="Genomic_DNA"/>
</dbReference>
<evidence type="ECO:0000256" key="4">
    <source>
        <dbReference type="ARBA" id="ARBA00022801"/>
    </source>
</evidence>
<dbReference type="InterPro" id="IPR013780">
    <property type="entry name" value="Glyco_hydro_b"/>
</dbReference>
<dbReference type="Pfam" id="PF02449">
    <property type="entry name" value="Glyco_hydro_42"/>
    <property type="match status" value="1"/>
</dbReference>
<dbReference type="InterPro" id="IPR003476">
    <property type="entry name" value="Glyco_hydro_42"/>
</dbReference>
<evidence type="ECO:0000259" key="11">
    <source>
        <dbReference type="Pfam" id="PF08533"/>
    </source>
</evidence>
<reference evidence="12 13" key="1">
    <citation type="submission" date="2020-06" db="EMBL/GenBank/DDBJ databases">
        <authorList>
            <person name="Jo H."/>
        </authorList>
    </citation>
    <scope>NUCLEOTIDE SEQUENCE [LARGE SCALE GENOMIC DNA]</scope>
    <source>
        <strain evidence="12 13">I46</strain>
    </source>
</reference>
<feature type="binding site" evidence="8">
    <location>
        <position position="116"/>
    </location>
    <ligand>
        <name>substrate</name>
    </ligand>
</feature>
<feature type="domain" description="Glycoside hydrolase family 42 N-terminal" evidence="9">
    <location>
        <begin position="19"/>
        <end position="387"/>
    </location>
</feature>
<dbReference type="PANTHER" id="PTHR36447">
    <property type="entry name" value="BETA-GALACTOSIDASE GANA"/>
    <property type="match status" value="1"/>
</dbReference>
<dbReference type="AlphaFoldDB" id="A0A7D5F4J0"/>
<dbReference type="InterPro" id="IPR013739">
    <property type="entry name" value="Beta_galactosidase_C"/>
</dbReference>
<evidence type="ECO:0000259" key="10">
    <source>
        <dbReference type="Pfam" id="PF08532"/>
    </source>
</evidence>
<dbReference type="GO" id="GO:0004565">
    <property type="term" value="F:beta-galactosidase activity"/>
    <property type="evidence" value="ECO:0007669"/>
    <property type="project" value="UniProtKB-EC"/>
</dbReference>
<dbReference type="CDD" id="cd03143">
    <property type="entry name" value="A4_beta-galactosidase_middle_domain"/>
    <property type="match status" value="1"/>
</dbReference>
<dbReference type="Pfam" id="PF08533">
    <property type="entry name" value="Glyco_hydro_42C"/>
    <property type="match status" value="1"/>
</dbReference>
<evidence type="ECO:0000256" key="6">
    <source>
        <dbReference type="PIRNR" id="PIRNR001084"/>
    </source>
</evidence>
<comment type="similarity">
    <text evidence="2 6">Belongs to the glycosyl hydrolase 42 family.</text>
</comment>
<dbReference type="Gene3D" id="3.40.50.880">
    <property type="match status" value="1"/>
</dbReference>
<feature type="binding site" evidence="8">
    <location>
        <position position="154"/>
    </location>
    <ligand>
        <name>substrate</name>
    </ligand>
</feature>
<protein>
    <recommendedName>
        <fullName evidence="3 6">Beta-galactosidase</fullName>
        <shortName evidence="6">Beta-gal</shortName>
        <ecNumber evidence="3 6">3.2.1.23</ecNumber>
    </recommendedName>
</protein>
<evidence type="ECO:0000313" key="13">
    <source>
        <dbReference type="Proteomes" id="UP000509638"/>
    </source>
</evidence>
<evidence type="ECO:0000256" key="1">
    <source>
        <dbReference type="ARBA" id="ARBA00001412"/>
    </source>
</evidence>
<dbReference type="Pfam" id="PF08532">
    <property type="entry name" value="Glyco_hydro_42M"/>
    <property type="match status" value="1"/>
</dbReference>
<feature type="active site" description="Nucleophile" evidence="7">
    <location>
        <position position="309"/>
    </location>
</feature>
<dbReference type="GO" id="GO:0006012">
    <property type="term" value="P:galactose metabolic process"/>
    <property type="evidence" value="ECO:0007669"/>
    <property type="project" value="InterPro"/>
</dbReference>
<evidence type="ECO:0000256" key="7">
    <source>
        <dbReference type="PIRSR" id="PIRSR001084-1"/>
    </source>
</evidence>
<evidence type="ECO:0000256" key="2">
    <source>
        <dbReference type="ARBA" id="ARBA00005940"/>
    </source>
</evidence>
<name>A0A7D5F4J0_9MICO</name>
<comment type="catalytic activity">
    <reaction evidence="1 6">
        <text>Hydrolysis of terminal non-reducing beta-D-galactose residues in beta-D-galactosides.</text>
        <dbReference type="EC" id="3.2.1.23"/>
    </reaction>
</comment>
<dbReference type="RefSeq" id="WP_178011106.1">
    <property type="nucleotide sequence ID" value="NZ_CP058316.1"/>
</dbReference>
<gene>
    <name evidence="12" type="ORF">HW566_05560</name>
</gene>
<feature type="domain" description="Beta-galactosidase trimerisation" evidence="10">
    <location>
        <begin position="404"/>
        <end position="609"/>
    </location>
</feature>
<keyword evidence="5 6" id="KW-0326">Glycosidase</keyword>
<dbReference type="Gene3D" id="2.60.40.1180">
    <property type="entry name" value="Golgi alpha-mannosidase II"/>
    <property type="match status" value="1"/>
</dbReference>
<feature type="active site" description="Proton donor" evidence="7">
    <location>
        <position position="155"/>
    </location>
</feature>
<dbReference type="InterPro" id="IPR017853">
    <property type="entry name" value="GH"/>
</dbReference>
<keyword evidence="4 6" id="KW-0378">Hydrolase</keyword>
<dbReference type="InterPro" id="IPR013529">
    <property type="entry name" value="Glyco_hydro_42_N"/>
</dbReference>
<dbReference type="GO" id="GO:0009341">
    <property type="term" value="C:beta-galactosidase complex"/>
    <property type="evidence" value="ECO:0007669"/>
    <property type="project" value="InterPro"/>
</dbReference>
<feature type="domain" description="Beta-galactosidase C-terminal" evidence="11">
    <location>
        <begin position="619"/>
        <end position="673"/>
    </location>
</feature>